<dbReference type="Proteomes" id="UP000466345">
    <property type="component" value="Unassembled WGS sequence"/>
</dbReference>
<dbReference type="AlphaFoldDB" id="A0A7K0CBD3"/>
<feature type="domain" description="Peptidase M1 membrane alanine aminopeptidase" evidence="3">
    <location>
        <begin position="269"/>
        <end position="440"/>
    </location>
</feature>
<dbReference type="InterPro" id="IPR014782">
    <property type="entry name" value="Peptidase_M1_dom"/>
</dbReference>
<name>A0A7K0CBD3_9ACTN</name>
<keyword evidence="2" id="KW-0732">Signal</keyword>
<dbReference type="InterPro" id="IPR027268">
    <property type="entry name" value="Peptidase_M4/M1_CTD_sf"/>
</dbReference>
<evidence type="ECO:0000313" key="5">
    <source>
        <dbReference type="Proteomes" id="UP000466345"/>
    </source>
</evidence>
<dbReference type="Pfam" id="PF01433">
    <property type="entry name" value="Peptidase_M1"/>
    <property type="match status" value="1"/>
</dbReference>
<comment type="cofactor">
    <cofactor evidence="1">
        <name>Zn(2+)</name>
        <dbReference type="ChEBI" id="CHEBI:29105"/>
    </cofactor>
    <text evidence="1">Binds 1 zinc ion per subunit.</text>
</comment>
<feature type="binding site" evidence="1">
    <location>
        <position position="330"/>
    </location>
    <ligand>
        <name>Zn(2+)</name>
        <dbReference type="ChEBI" id="CHEBI:29105"/>
        <note>catalytic</note>
    </ligand>
</feature>
<reference evidence="4 5" key="1">
    <citation type="submission" date="2019-10" db="EMBL/GenBank/DDBJ databases">
        <title>Streptomyces smaragdinus sp. nov. and Streptomyces fabii sp. nov., isolated from the gut of fungus growing-termite Macrotermes natalensis.</title>
        <authorList>
            <person name="Schwitalla J."/>
            <person name="Benndorf R."/>
            <person name="Martin K."/>
            <person name="De Beer W."/>
            <person name="Kaster A.-K."/>
            <person name="Vollmers J."/>
            <person name="Poulsen M."/>
            <person name="Beemelmanns C."/>
        </authorList>
    </citation>
    <scope>NUCLEOTIDE SEQUENCE [LARGE SCALE GENOMIC DNA]</scope>
    <source>
        <strain evidence="4 5">RB5</strain>
    </source>
</reference>
<accession>A0A7K0CBD3</accession>
<sequence length="445" mass="47553">MVGVVLVLLGLPSGPAAATGGADGAGAPGRISYDVGLRADATGTRWSGRERITFTNTGREPLREVYLRLWGNAVDGCAAPPVTVSGLRGGTDAGLSVGCTALRVRLARPLAPGDGTSVAFRLTLTVPDRDHRFGRQGPYRLLGNALPVLAVRDAAGWHLDPDVGFGESYYTLAADFRVRLDHPAGLVVPATGRTVTGAAAPGRAVTVSRADKVRDFAWAAGPFRTASEVSPDGVLVRAFWTADTAPANVAQVRADAAASVDDFGRRFGRYPYGELDLVMSPAFGFGSMEYPGLVLLWTTDDGAATVHEVAHQWWYGIVGNDEFGAPWLDESFASYASLLFAGDDGAGCWADLWWPDRQGLEITRSMGWLAEPADHSGWTFPLYTAGPCALQDLERELGSPAMAALMRDYARDHWYGISTTAGFKAAAERAAGHDLTRFWADHRIR</sequence>
<feature type="binding site" evidence="1">
    <location>
        <position position="311"/>
    </location>
    <ligand>
        <name>Zn(2+)</name>
        <dbReference type="ChEBI" id="CHEBI:29105"/>
        <note>catalytic</note>
    </ligand>
</feature>
<dbReference type="EMBL" id="WEGJ01000002">
    <property type="protein sequence ID" value="MQY10749.1"/>
    <property type="molecule type" value="Genomic_DNA"/>
</dbReference>
<keyword evidence="1" id="KW-0862">Zinc</keyword>
<comment type="caution">
    <text evidence="4">The sequence shown here is derived from an EMBL/GenBank/DDBJ whole genome shotgun (WGS) entry which is preliminary data.</text>
</comment>
<feature type="chain" id="PRO_5029477252" description="Peptidase M1 membrane alanine aminopeptidase domain-containing protein" evidence="2">
    <location>
        <begin position="19"/>
        <end position="445"/>
    </location>
</feature>
<evidence type="ECO:0000256" key="2">
    <source>
        <dbReference type="SAM" id="SignalP"/>
    </source>
</evidence>
<protein>
    <recommendedName>
        <fullName evidence="3">Peptidase M1 membrane alanine aminopeptidase domain-containing protein</fullName>
    </recommendedName>
</protein>
<evidence type="ECO:0000313" key="4">
    <source>
        <dbReference type="EMBL" id="MQY10749.1"/>
    </source>
</evidence>
<keyword evidence="1" id="KW-0479">Metal-binding</keyword>
<feature type="signal peptide" evidence="2">
    <location>
        <begin position="1"/>
        <end position="18"/>
    </location>
</feature>
<dbReference type="GO" id="GO:0008237">
    <property type="term" value="F:metallopeptidase activity"/>
    <property type="evidence" value="ECO:0007669"/>
    <property type="project" value="InterPro"/>
</dbReference>
<proteinExistence type="predicted"/>
<evidence type="ECO:0000256" key="1">
    <source>
        <dbReference type="PIRSR" id="PIRSR634015-3"/>
    </source>
</evidence>
<dbReference type="PANTHER" id="PTHR45726:SF3">
    <property type="entry name" value="LEUKOTRIENE A-4 HYDROLASE"/>
    <property type="match status" value="1"/>
</dbReference>
<feature type="binding site" evidence="1">
    <location>
        <position position="307"/>
    </location>
    <ligand>
        <name>Zn(2+)</name>
        <dbReference type="ChEBI" id="CHEBI:29105"/>
        <note>catalytic</note>
    </ligand>
</feature>
<keyword evidence="5" id="KW-1185">Reference proteome</keyword>
<dbReference type="Gene3D" id="1.10.390.10">
    <property type="entry name" value="Neutral Protease Domain 2"/>
    <property type="match status" value="1"/>
</dbReference>
<dbReference type="CDD" id="cd09604">
    <property type="entry name" value="M1_APN_like"/>
    <property type="match status" value="1"/>
</dbReference>
<organism evidence="4 5">
    <name type="scientific">Streptomyces smaragdinus</name>
    <dbReference type="NCBI Taxonomy" id="2585196"/>
    <lineage>
        <taxon>Bacteria</taxon>
        <taxon>Bacillati</taxon>
        <taxon>Actinomycetota</taxon>
        <taxon>Actinomycetes</taxon>
        <taxon>Kitasatosporales</taxon>
        <taxon>Streptomycetaceae</taxon>
        <taxon>Streptomyces</taxon>
    </lineage>
</organism>
<dbReference type="SUPFAM" id="SSF55486">
    <property type="entry name" value="Metalloproteases ('zincins'), catalytic domain"/>
    <property type="match status" value="1"/>
</dbReference>
<dbReference type="PANTHER" id="PTHR45726">
    <property type="entry name" value="LEUKOTRIENE A-4 HYDROLASE"/>
    <property type="match status" value="1"/>
</dbReference>
<dbReference type="InterPro" id="IPR034015">
    <property type="entry name" value="M1_LTA4H"/>
</dbReference>
<evidence type="ECO:0000259" key="3">
    <source>
        <dbReference type="Pfam" id="PF01433"/>
    </source>
</evidence>
<dbReference type="GO" id="GO:0008270">
    <property type="term" value="F:zinc ion binding"/>
    <property type="evidence" value="ECO:0007669"/>
    <property type="project" value="InterPro"/>
</dbReference>
<gene>
    <name evidence="4" type="ORF">SRB5_08620</name>
</gene>